<dbReference type="AlphaFoldDB" id="A0A975BL51"/>
<gene>
    <name evidence="1" type="ORF">dnm_031430</name>
</gene>
<sequence length="245" mass="28050">MGNTVQNLAFVVKHVTESYKKYRIDVSLSPIELIGEKECFVRCIKIQGEVKIFSRPEFSFLFPKRHHQGRRSLLSVQNIDPLVRFSGGYFVISQNKSADFAVNIQTNVCFPTEDAANRIEPIDALPELDNTILVPHKFSLKRRNKDSVLGKHRCKFNNFFFLSADMAIHHFKKPRVSFHSTTLSSLILGVEQALLKFHFSTPENTNSEQALLKFHFSTPENTNSEQALLKFHFSTPENTNSVFQS</sequence>
<evidence type="ECO:0000313" key="1">
    <source>
        <dbReference type="EMBL" id="QTA87115.1"/>
    </source>
</evidence>
<evidence type="ECO:0000313" key="2">
    <source>
        <dbReference type="Proteomes" id="UP000663722"/>
    </source>
</evidence>
<keyword evidence="2" id="KW-1185">Reference proteome</keyword>
<dbReference type="KEGG" id="dmm:dnm_031430"/>
<name>A0A975BL51_9BACT</name>
<dbReference type="Proteomes" id="UP000663722">
    <property type="component" value="Chromosome"/>
</dbReference>
<protein>
    <submittedName>
        <fullName evidence="1">Uncharacterized protein</fullName>
    </submittedName>
</protein>
<accession>A0A975BL51</accession>
<reference evidence="1" key="1">
    <citation type="journal article" date="2021" name="Microb. Physiol.">
        <title>Proteogenomic Insights into the Physiology of Marine, Sulfate-Reducing, Filamentous Desulfonema limicola and Desulfonema magnum.</title>
        <authorList>
            <person name="Schnaars V."/>
            <person name="Wohlbrand L."/>
            <person name="Scheve S."/>
            <person name="Hinrichs C."/>
            <person name="Reinhardt R."/>
            <person name="Rabus R."/>
        </authorList>
    </citation>
    <scope>NUCLEOTIDE SEQUENCE</scope>
    <source>
        <strain evidence="1">4be13</strain>
    </source>
</reference>
<dbReference type="EMBL" id="CP061800">
    <property type="protein sequence ID" value="QTA87115.1"/>
    <property type="molecule type" value="Genomic_DNA"/>
</dbReference>
<organism evidence="1 2">
    <name type="scientific">Desulfonema magnum</name>
    <dbReference type="NCBI Taxonomy" id="45655"/>
    <lineage>
        <taxon>Bacteria</taxon>
        <taxon>Pseudomonadati</taxon>
        <taxon>Thermodesulfobacteriota</taxon>
        <taxon>Desulfobacteria</taxon>
        <taxon>Desulfobacterales</taxon>
        <taxon>Desulfococcaceae</taxon>
        <taxon>Desulfonema</taxon>
    </lineage>
</organism>
<proteinExistence type="predicted"/>